<dbReference type="Pfam" id="PF13715">
    <property type="entry name" value="CarbopepD_reg_2"/>
    <property type="match status" value="1"/>
</dbReference>
<keyword evidence="2" id="KW-0732">Signal</keyword>
<keyword evidence="5" id="KW-1185">Reference proteome</keyword>
<dbReference type="RefSeq" id="WP_219479542.1">
    <property type="nucleotide sequence ID" value="NZ_JAHXCT010000002.1"/>
</dbReference>
<sequence>MRRKLTLIFLSLFVVVSAAIAQTTVKGLVLSSEGNEPVIGASVKVVGADKGVITDTDGNFSISVNSLNERLEVSYIGMITKIVKASNNLKVVLDPDHKQIDEVIVVAYGKQKKEAFTGAAGVVGSETLSKRVVSNASTALAGSVAGVQMYSANGAPGADPIIRVRGIGSISSSNKPLIILDGVPYDGDISSINPSDIASMTVLKDAASNAIYGARGANGVVMITTKNGNTGDAKITFDAKWGTNSRLIPQYDIIKDPGQYVQTQFKSLYNSQLYAGQSAADAYAYATASIFDANNGGLGYPIYTVPTGENLIKEDFSINPNAKLGYSDGTYYYTPDDWYSAAIKSSFRQEYNASVSGKSPRLQYYAGVGYLGDTGLIPNSEFKRYSARVNADYQAKKWLRIGTNLAYAYTNTRLAADQDSETGYTSAGNVFYISNNIGPVYPLYVRNADGSIKINPATGNPVYDSGNNTNYSRGNFAGNAVRDVYYNKGNSDRDVLTSKVYAQITPIEHLVLTANIAANLVNQRKNVLYSIFASETNADGVATVSTKRAFGVNNQYLAEYSNTFGKHSLSALLGYEKYRYTYKYLSASNDHLYNPFISELNNAANAPQSRPESYVDEYMSQGIFSRLQYDYEGKYFASASFRRDASSVFHKDHRWGNFGSIGAAWLITKEPFMQSLTWLNSLKLKASWGKQGNDALLNPTTGKRQYYAYQDFYSPSYSNGNYSLVMTYKGNKDLTWETSYSFNTGVEFSVLNNRITGSIDFFSRKTVDLIYNKPVPPSSGIVTGSIPTNIGSVLNTGVEVDLNGVILKGHDLLWTANLNLTHYKNKILSLSPELEALGGQKGTVFIRKVGGSLANAYLREYAGVDPSTGEARYYNDPDNGDYSYATSYNAATRTDLGDLLPKLYGGFGTRLEFKGFDFSAMFSYQLGGRIYDDSYALFMHTGSGSRVGTNWHKDILNAWTPENTNTNIPRLSAGDNVTNSASSRFLISSDYLSINNLTLGYTLPKNWLRNIGLQAARVYLACDNLAVFSARKGLDPRYSYGASGNNGASSDYPAMRTVTAGVQVTF</sequence>
<keyword evidence="1" id="KW-1134">Transmembrane beta strand</keyword>
<dbReference type="NCBIfam" id="TIGR04056">
    <property type="entry name" value="OMP_RagA_SusC"/>
    <property type="match status" value="1"/>
</dbReference>
<protein>
    <submittedName>
        <fullName evidence="4">TonB-dependent receptor</fullName>
    </submittedName>
</protein>
<dbReference type="InterPro" id="IPR039426">
    <property type="entry name" value="TonB-dep_rcpt-like"/>
</dbReference>
<keyword evidence="1" id="KW-0812">Transmembrane</keyword>
<keyword evidence="1" id="KW-0472">Membrane</keyword>
<comment type="caution">
    <text evidence="4">The sequence shown here is derived from an EMBL/GenBank/DDBJ whole genome shotgun (WGS) entry which is preliminary data.</text>
</comment>
<keyword evidence="1" id="KW-0813">Transport</keyword>
<keyword evidence="4" id="KW-0675">Receptor</keyword>
<evidence type="ECO:0000256" key="2">
    <source>
        <dbReference type="SAM" id="SignalP"/>
    </source>
</evidence>
<gene>
    <name evidence="4" type="ORF">KZO38_02270</name>
</gene>
<accession>A0ABS6YAK6</accession>
<evidence type="ECO:0000256" key="1">
    <source>
        <dbReference type="PROSITE-ProRule" id="PRU01360"/>
    </source>
</evidence>
<dbReference type="EMBL" id="JAHXCT010000002">
    <property type="protein sequence ID" value="MBW4768591.1"/>
    <property type="molecule type" value="Genomic_DNA"/>
</dbReference>
<organism evidence="4 5">
    <name type="scientific">Hoylesella nanceiensis</name>
    <dbReference type="NCBI Taxonomy" id="425941"/>
    <lineage>
        <taxon>Bacteria</taxon>
        <taxon>Pseudomonadati</taxon>
        <taxon>Bacteroidota</taxon>
        <taxon>Bacteroidia</taxon>
        <taxon>Bacteroidales</taxon>
        <taxon>Prevotellaceae</taxon>
        <taxon>Hoylesella</taxon>
    </lineage>
</organism>
<reference evidence="4 5" key="1">
    <citation type="submission" date="2021-07" db="EMBL/GenBank/DDBJ databases">
        <title>Genomic diversity and antimicrobial resistance of Prevotella spp. isolated from chronic lung disease airways.</title>
        <authorList>
            <person name="Webb K.A."/>
            <person name="Olagoke O.S."/>
            <person name="Baird T."/>
            <person name="Neill J."/>
            <person name="Pham A."/>
            <person name="Wells T.J."/>
            <person name="Ramsay K.A."/>
            <person name="Bell S.C."/>
            <person name="Sarovich D.S."/>
            <person name="Price E.P."/>
        </authorList>
    </citation>
    <scope>NUCLEOTIDE SEQUENCE [LARGE SCALE GENOMIC DNA]</scope>
    <source>
        <strain evidence="4 5">SCHI0011.S.12</strain>
    </source>
</reference>
<dbReference type="NCBIfam" id="TIGR04057">
    <property type="entry name" value="SusC_RagA_signa"/>
    <property type="match status" value="1"/>
</dbReference>
<evidence type="ECO:0000313" key="5">
    <source>
        <dbReference type="Proteomes" id="UP000788426"/>
    </source>
</evidence>
<dbReference type="InterPro" id="IPR023997">
    <property type="entry name" value="TonB-dep_OMP_SusC/RagA_CS"/>
</dbReference>
<name>A0ABS6YAK6_9BACT</name>
<feature type="chain" id="PRO_5045797252" evidence="2">
    <location>
        <begin position="22"/>
        <end position="1066"/>
    </location>
</feature>
<feature type="signal peptide" evidence="2">
    <location>
        <begin position="1"/>
        <end position="21"/>
    </location>
</feature>
<evidence type="ECO:0000313" key="4">
    <source>
        <dbReference type="EMBL" id="MBW4768591.1"/>
    </source>
</evidence>
<proteinExistence type="inferred from homology"/>
<comment type="subcellular location">
    <subcellularLocation>
        <location evidence="1">Cell outer membrane</location>
        <topology evidence="1">Multi-pass membrane protein</topology>
    </subcellularLocation>
</comment>
<dbReference type="InterPro" id="IPR012910">
    <property type="entry name" value="Plug_dom"/>
</dbReference>
<dbReference type="Proteomes" id="UP000788426">
    <property type="component" value="Unassembled WGS sequence"/>
</dbReference>
<comment type="similarity">
    <text evidence="1">Belongs to the TonB-dependent receptor family.</text>
</comment>
<evidence type="ECO:0000259" key="3">
    <source>
        <dbReference type="Pfam" id="PF07715"/>
    </source>
</evidence>
<keyword evidence="1" id="KW-0998">Cell outer membrane</keyword>
<feature type="domain" description="TonB-dependent receptor plug" evidence="3">
    <location>
        <begin position="114"/>
        <end position="220"/>
    </location>
</feature>
<dbReference type="PROSITE" id="PS52016">
    <property type="entry name" value="TONB_DEPENDENT_REC_3"/>
    <property type="match status" value="1"/>
</dbReference>
<dbReference type="Pfam" id="PF07715">
    <property type="entry name" value="Plug"/>
    <property type="match status" value="1"/>
</dbReference>
<dbReference type="InterPro" id="IPR023996">
    <property type="entry name" value="TonB-dep_OMP_SusC/RagA"/>
</dbReference>